<dbReference type="Proteomes" id="UP000190776">
    <property type="component" value="Unassembled WGS sequence"/>
</dbReference>
<dbReference type="CDD" id="cd09870">
    <property type="entry name" value="PIN_YEN1"/>
    <property type="match status" value="1"/>
</dbReference>
<proteinExistence type="predicted"/>
<comment type="caution">
    <text evidence="3">The sequence shown here is derived from an EMBL/GenBank/DDBJ whole genome shotgun (WGS) entry which is preliminary data.</text>
</comment>
<feature type="region of interest" description="Disordered" evidence="1">
    <location>
        <begin position="601"/>
        <end position="681"/>
    </location>
</feature>
<feature type="domain" description="XPG-I" evidence="2">
    <location>
        <begin position="112"/>
        <end position="185"/>
    </location>
</feature>
<feature type="compositionally biased region" description="Polar residues" evidence="1">
    <location>
        <begin position="622"/>
        <end position="635"/>
    </location>
</feature>
<dbReference type="PANTHER" id="PTHR11081">
    <property type="entry name" value="FLAP ENDONUCLEASE FAMILY MEMBER"/>
    <property type="match status" value="1"/>
</dbReference>
<dbReference type="Pfam" id="PF00867">
    <property type="entry name" value="XPG_I"/>
    <property type="match status" value="1"/>
</dbReference>
<evidence type="ECO:0000313" key="4">
    <source>
        <dbReference type="Proteomes" id="UP000190776"/>
    </source>
</evidence>
<sequence>RIWDVLGDGELTSIAQLASDHFQRTGRPLRVAVDEAGWRFCNLNPHQVKAIRQKEPAANPVEKAILYRILKLLKLNIQLLFVFDGPRRPWKKGKTAGMIKYQDIKTLRHLLDLLRVPHHRAPAEAEAECVRLQQEGIVDAVWSEDSDSLMFGCTMLIRNFRDKDKKSDTHVRVHRAHDLWEKKQLNRDGLVLIAMLAGGDYDPVGVRGCGANMAYNIAKRGLGTVLCQTPDRELLYFRDKLHPLFRGKDVEIPFDWPKPRHLNNYRNPTVSSREELHDLNALRRNGWDREIDQPKLRTFLQERFQIWTKGYMKHIAPVLLVRNLCKPTLPTISNPYSIEIVRSKKQSSASEGEDAMVRKIRFLPHGLVSFDFTVAPEEEDWSKLATKSDGEFDPASKIECEVLETVLRSSLPTSVLEAPAPARSTPKRKRSAPEHDSAVVESVEASSRPSSSRPEPDNAHEPRKRTKTRYTGSRVPIEVDKTVEKMMSVRRRNTVGNSNASRTSDPSPCPVARPRPVLHTLPALPEPAQTSTDTAIVDLGSESEDELPAPSEIISSTRSQPSASDQRRQYQLRPTDSPVPVSAWSDDDARKLRELQAKYGVQLVPAPASNVSIQEPARPSTRPLSSIRPSESASQHPMEAETLSPREAVRAHWSLLNAKTPSRDGQAQERSSTAASRTWSPASITTECIDLTID</sequence>
<dbReference type="EMBL" id="MSZU01000113">
    <property type="protein sequence ID" value="OMP82804.1"/>
    <property type="molecule type" value="Genomic_DNA"/>
</dbReference>
<feature type="region of interest" description="Disordered" evidence="1">
    <location>
        <begin position="417"/>
        <end position="585"/>
    </location>
</feature>
<dbReference type="InterPro" id="IPR036279">
    <property type="entry name" value="5-3_exonuclease_C_sf"/>
</dbReference>
<gene>
    <name evidence="3" type="ORF">BK809_0000994</name>
</gene>
<dbReference type="SUPFAM" id="SSF88723">
    <property type="entry name" value="PIN domain-like"/>
    <property type="match status" value="1"/>
</dbReference>
<evidence type="ECO:0000259" key="2">
    <source>
        <dbReference type="SMART" id="SM00484"/>
    </source>
</evidence>
<dbReference type="SUPFAM" id="SSF47807">
    <property type="entry name" value="5' to 3' exonuclease, C-terminal subdomain"/>
    <property type="match status" value="1"/>
</dbReference>
<dbReference type="InterPro" id="IPR006084">
    <property type="entry name" value="XPG/Rad2"/>
</dbReference>
<dbReference type="GO" id="GO:0006281">
    <property type="term" value="P:DNA repair"/>
    <property type="evidence" value="ECO:0007669"/>
    <property type="project" value="UniProtKB-ARBA"/>
</dbReference>
<feature type="compositionally biased region" description="Polar residues" evidence="1">
    <location>
        <begin position="657"/>
        <end position="681"/>
    </location>
</feature>
<dbReference type="PANTHER" id="PTHR11081:SF62">
    <property type="entry name" value="XPG-I DOMAIN-CONTAINING PROTEIN"/>
    <property type="match status" value="1"/>
</dbReference>
<organism evidence="3 4">
    <name type="scientific">Diplodia seriata</name>
    <dbReference type="NCBI Taxonomy" id="420778"/>
    <lineage>
        <taxon>Eukaryota</taxon>
        <taxon>Fungi</taxon>
        <taxon>Dikarya</taxon>
        <taxon>Ascomycota</taxon>
        <taxon>Pezizomycotina</taxon>
        <taxon>Dothideomycetes</taxon>
        <taxon>Dothideomycetes incertae sedis</taxon>
        <taxon>Botryosphaeriales</taxon>
        <taxon>Botryosphaeriaceae</taxon>
        <taxon>Diplodia</taxon>
    </lineage>
</organism>
<reference evidence="3 4" key="1">
    <citation type="submission" date="2017-01" db="EMBL/GenBank/DDBJ databases">
        <title>Draft genome sequence of Diplodia seriata F98.1, a fungal species involved in grapevine trunk diseases.</title>
        <authorList>
            <person name="Robert-Siegwald G."/>
            <person name="Vallet J."/>
            <person name="Abou-Mansour E."/>
            <person name="Xu J."/>
            <person name="Rey P."/>
            <person name="Bertsch C."/>
            <person name="Rego C."/>
            <person name="Larignon P."/>
            <person name="Fontaine F."/>
            <person name="Lebrun M.-H."/>
        </authorList>
    </citation>
    <scope>NUCLEOTIDE SEQUENCE [LARGE SCALE GENOMIC DNA]</scope>
    <source>
        <strain evidence="3 4">F98.1</strain>
    </source>
</reference>
<keyword evidence="3" id="KW-0540">Nuclease</keyword>
<dbReference type="Gene3D" id="3.40.50.1010">
    <property type="entry name" value="5'-nuclease"/>
    <property type="match status" value="2"/>
</dbReference>
<name>A0A1S8B5V8_9PEZI</name>
<dbReference type="PRINTS" id="PR00853">
    <property type="entry name" value="XPGRADSUPER"/>
</dbReference>
<keyword evidence="3" id="KW-0255">Endonuclease</keyword>
<evidence type="ECO:0000313" key="3">
    <source>
        <dbReference type="EMBL" id="OMP82804.1"/>
    </source>
</evidence>
<dbReference type="InterPro" id="IPR006086">
    <property type="entry name" value="XPG-I_dom"/>
</dbReference>
<feature type="compositionally biased region" description="Polar residues" evidence="1">
    <location>
        <begin position="553"/>
        <end position="564"/>
    </location>
</feature>
<feature type="compositionally biased region" description="Polar residues" evidence="1">
    <location>
        <begin position="494"/>
        <end position="506"/>
    </location>
</feature>
<keyword evidence="3" id="KW-0378">Hydrolase</keyword>
<accession>A0A1S8B5V8</accession>
<dbReference type="GO" id="GO:0017108">
    <property type="term" value="F:5'-flap endonuclease activity"/>
    <property type="evidence" value="ECO:0007669"/>
    <property type="project" value="TreeGrafter"/>
</dbReference>
<dbReference type="OrthoDB" id="2959108at2759"/>
<feature type="compositionally biased region" description="Low complexity" evidence="1">
    <location>
        <begin position="439"/>
        <end position="453"/>
    </location>
</feature>
<dbReference type="InterPro" id="IPR029060">
    <property type="entry name" value="PIN-like_dom_sf"/>
</dbReference>
<dbReference type="SMART" id="SM00484">
    <property type="entry name" value="XPGI"/>
    <property type="match status" value="1"/>
</dbReference>
<dbReference type="Gene3D" id="1.10.150.20">
    <property type="entry name" value="5' to 3' exonuclease, C-terminal subdomain"/>
    <property type="match status" value="1"/>
</dbReference>
<protein>
    <submittedName>
        <fullName evidence="3">Flap endonuclease 1</fullName>
    </submittedName>
</protein>
<feature type="non-terminal residue" evidence="3">
    <location>
        <position position="1"/>
    </location>
</feature>
<evidence type="ECO:0000256" key="1">
    <source>
        <dbReference type="SAM" id="MobiDB-lite"/>
    </source>
</evidence>
<dbReference type="AlphaFoldDB" id="A0A1S8B5V8"/>